<keyword evidence="2" id="KW-0805">Transcription regulation</keyword>
<evidence type="ECO:0000256" key="4">
    <source>
        <dbReference type="ARBA" id="ARBA00023163"/>
    </source>
</evidence>
<evidence type="ECO:0000256" key="5">
    <source>
        <dbReference type="ARBA" id="ARBA00023242"/>
    </source>
</evidence>
<organism evidence="8 9">
    <name type="scientific">Penicillium brevicompactum</name>
    <dbReference type="NCBI Taxonomy" id="5074"/>
    <lineage>
        <taxon>Eukaryota</taxon>
        <taxon>Fungi</taxon>
        <taxon>Dikarya</taxon>
        <taxon>Ascomycota</taxon>
        <taxon>Pezizomycotina</taxon>
        <taxon>Eurotiomycetes</taxon>
        <taxon>Eurotiomycetidae</taxon>
        <taxon>Eurotiales</taxon>
        <taxon>Aspergillaceae</taxon>
        <taxon>Penicillium</taxon>
    </lineage>
</organism>
<protein>
    <recommendedName>
        <fullName evidence="7">Grh/CP2 DB domain-containing protein</fullName>
    </recommendedName>
</protein>
<gene>
    <name evidence="8" type="ORF">N7452_006555</name>
</gene>
<dbReference type="Pfam" id="PF25416">
    <property type="entry name" value="GRHL1_C"/>
    <property type="match status" value="1"/>
</dbReference>
<comment type="caution">
    <text evidence="8">The sequence shown here is derived from an EMBL/GenBank/DDBJ whole genome shotgun (WGS) entry which is preliminary data.</text>
</comment>
<evidence type="ECO:0000256" key="2">
    <source>
        <dbReference type="ARBA" id="ARBA00023015"/>
    </source>
</evidence>
<evidence type="ECO:0000256" key="6">
    <source>
        <dbReference type="SAM" id="MobiDB-lite"/>
    </source>
</evidence>
<dbReference type="AlphaFoldDB" id="A0A9W9QKS5"/>
<dbReference type="GO" id="GO:0005634">
    <property type="term" value="C:nucleus"/>
    <property type="evidence" value="ECO:0007669"/>
    <property type="project" value="UniProtKB-SubCell"/>
</dbReference>
<proteinExistence type="predicted"/>
<dbReference type="InterPro" id="IPR057520">
    <property type="entry name" value="GRHL1/CP2_C"/>
</dbReference>
<dbReference type="Pfam" id="PF04516">
    <property type="entry name" value="CP2"/>
    <property type="match status" value="1"/>
</dbReference>
<dbReference type="PANTHER" id="PTHR11037:SF20">
    <property type="entry name" value="PROTEIN GRAINYHEAD"/>
    <property type="match status" value="1"/>
</dbReference>
<dbReference type="PANTHER" id="PTHR11037">
    <property type="entry name" value="TRANSCRIPTION FACTOR CP2"/>
    <property type="match status" value="1"/>
</dbReference>
<feature type="region of interest" description="Disordered" evidence="6">
    <location>
        <begin position="406"/>
        <end position="438"/>
    </location>
</feature>
<dbReference type="GO" id="GO:0001228">
    <property type="term" value="F:DNA-binding transcription activator activity, RNA polymerase II-specific"/>
    <property type="evidence" value="ECO:0007669"/>
    <property type="project" value="TreeGrafter"/>
</dbReference>
<feature type="region of interest" description="Disordered" evidence="6">
    <location>
        <begin position="479"/>
        <end position="535"/>
    </location>
</feature>
<comment type="subcellular location">
    <subcellularLocation>
        <location evidence="1">Nucleus</location>
    </subcellularLocation>
</comment>
<feature type="compositionally biased region" description="Basic and acidic residues" evidence="6">
    <location>
        <begin position="427"/>
        <end position="438"/>
    </location>
</feature>
<feature type="compositionally biased region" description="Basic and acidic residues" evidence="6">
    <location>
        <begin position="406"/>
        <end position="416"/>
    </location>
</feature>
<feature type="compositionally biased region" description="Basic and acidic residues" evidence="6">
    <location>
        <begin position="514"/>
        <end position="524"/>
    </location>
</feature>
<evidence type="ECO:0000259" key="7">
    <source>
        <dbReference type="PROSITE" id="PS51968"/>
    </source>
</evidence>
<evidence type="ECO:0000313" key="9">
    <source>
        <dbReference type="Proteomes" id="UP001147695"/>
    </source>
</evidence>
<evidence type="ECO:0000256" key="3">
    <source>
        <dbReference type="ARBA" id="ARBA00023125"/>
    </source>
</evidence>
<dbReference type="GO" id="GO:0000978">
    <property type="term" value="F:RNA polymerase II cis-regulatory region sequence-specific DNA binding"/>
    <property type="evidence" value="ECO:0007669"/>
    <property type="project" value="TreeGrafter"/>
</dbReference>
<reference evidence="8" key="1">
    <citation type="submission" date="2022-12" db="EMBL/GenBank/DDBJ databases">
        <authorList>
            <person name="Petersen C."/>
        </authorList>
    </citation>
    <scope>NUCLEOTIDE SEQUENCE</scope>
    <source>
        <strain evidence="8">IBT 35673</strain>
    </source>
</reference>
<dbReference type="PROSITE" id="PS51968">
    <property type="entry name" value="GRH_CP2_DB"/>
    <property type="match status" value="1"/>
</dbReference>
<reference evidence="8" key="2">
    <citation type="journal article" date="2023" name="IMA Fungus">
        <title>Comparative genomic study of the Penicillium genus elucidates a diverse pangenome and 15 lateral gene transfer events.</title>
        <authorList>
            <person name="Petersen C."/>
            <person name="Sorensen T."/>
            <person name="Nielsen M.R."/>
            <person name="Sondergaard T.E."/>
            <person name="Sorensen J.L."/>
            <person name="Fitzpatrick D.A."/>
            <person name="Frisvad J.C."/>
            <person name="Nielsen K.L."/>
        </authorList>
    </citation>
    <scope>NUCLEOTIDE SEQUENCE</scope>
    <source>
        <strain evidence="8">IBT 35673</strain>
    </source>
</reference>
<evidence type="ECO:0000313" key="8">
    <source>
        <dbReference type="EMBL" id="KAJ5339827.1"/>
    </source>
</evidence>
<keyword evidence="3" id="KW-0238">DNA-binding</keyword>
<evidence type="ECO:0000256" key="1">
    <source>
        <dbReference type="ARBA" id="ARBA00004123"/>
    </source>
</evidence>
<dbReference type="InterPro" id="IPR007604">
    <property type="entry name" value="CP2"/>
</dbReference>
<name>A0A9W9QKS5_PENBR</name>
<keyword evidence="5" id="KW-0539">Nucleus</keyword>
<accession>A0A9W9QKS5</accession>
<feature type="domain" description="Grh/CP2 DB" evidence="7">
    <location>
        <begin position="203"/>
        <end position="457"/>
    </location>
</feature>
<sequence>MFKNRPNAQKPDKNLINQFHESFSDVIRPVTKHNSATFVSLHIFAPFAHSSLWYLGDLQFTTFRDDHLLPTHTAPHSFHDNTSRGMTPVSHGPAGDLHTPTPGRCSLTPFTLLDQFPVTPLHLPKADISNNNFDPQHFPQEPQNAAFPPSAFVHSTIADELIGEPGAQEYSNDVGIQGQSISQLVSPRANLSGNEIATAHDTSKFRYQVALNTPTAMVHDPNDPPITYLNKGQTYSLSITDLKSPPLANGLVKYRTSIHVSFEDKDQASRPNFCWQLWKDIRGQESHRKDGLLRAVELVDLDSGINRRTQLERTSLDGFSIIWYADPTAQVSGCSIGVKFNFLSTDFSRSKGVKGAPLRLCAKTQAGSGDAELRFCLVKLFRDHGAERKMFTDVSQLKRAIEKRQKQAAETEKLDSNDSLGKRKRDGRSAVDRRGPNLDAEVLRMQRLFSSNHPVSTFCLPGEKKDDPDLFPIHIVDETQTHDQVDNPTLQTITPPSTSSSGSRSQTDNSGDQQPREQPLKSEPPELISCKNNSGIPMLSNQNAESVDVKSRPTAAVACFYLRFHQSNAQQDSYHTAVYLAERTAQELMVKICEKRQISQTHRVQLFQIRPNGMKVIIDDEAVQRIPDGQDMTAEIGEVPDVAIDGSSVPATVEVSLFF</sequence>
<feature type="compositionally biased region" description="Low complexity" evidence="6">
    <location>
        <begin position="488"/>
        <end position="510"/>
    </location>
</feature>
<dbReference type="EMBL" id="JAPZBQ010000003">
    <property type="protein sequence ID" value="KAJ5339827.1"/>
    <property type="molecule type" value="Genomic_DNA"/>
</dbReference>
<dbReference type="InterPro" id="IPR040167">
    <property type="entry name" value="TF_CP2-like"/>
</dbReference>
<dbReference type="Proteomes" id="UP001147695">
    <property type="component" value="Unassembled WGS sequence"/>
</dbReference>
<keyword evidence="4" id="KW-0804">Transcription</keyword>